<dbReference type="PROSITE" id="PS51257">
    <property type="entry name" value="PROKAR_LIPOPROTEIN"/>
    <property type="match status" value="1"/>
</dbReference>
<name>A0A420EKX1_9ALTE</name>
<reference evidence="1 2" key="1">
    <citation type="submission" date="2018-09" db="EMBL/GenBank/DDBJ databases">
        <authorList>
            <person name="Wang Z."/>
        </authorList>
    </citation>
    <scope>NUCLEOTIDE SEQUENCE [LARGE SCALE GENOMIC DNA]</scope>
    <source>
        <strain evidence="1 2">ALS 81</strain>
    </source>
</reference>
<dbReference type="AlphaFoldDB" id="A0A420EKX1"/>
<protein>
    <recommendedName>
        <fullName evidence="3">Pilus assembly protein PilP</fullName>
    </recommendedName>
</protein>
<evidence type="ECO:0000313" key="1">
    <source>
        <dbReference type="EMBL" id="RKF21345.1"/>
    </source>
</evidence>
<proteinExistence type="predicted"/>
<keyword evidence="2" id="KW-1185">Reference proteome</keyword>
<dbReference type="InterPro" id="IPR007446">
    <property type="entry name" value="PilP"/>
</dbReference>
<dbReference type="PIRSF" id="PIRSF016481">
    <property type="entry name" value="Pilus_assembly_PilP"/>
    <property type="match status" value="1"/>
</dbReference>
<dbReference type="Proteomes" id="UP000286482">
    <property type="component" value="Unassembled WGS sequence"/>
</dbReference>
<dbReference type="Gene3D" id="2.30.30.830">
    <property type="match status" value="1"/>
</dbReference>
<accession>A0A420EKX1</accession>
<gene>
    <name evidence="1" type="ORF">DBZ36_01440</name>
</gene>
<evidence type="ECO:0008006" key="3">
    <source>
        <dbReference type="Google" id="ProtNLM"/>
    </source>
</evidence>
<evidence type="ECO:0000313" key="2">
    <source>
        <dbReference type="Proteomes" id="UP000286482"/>
    </source>
</evidence>
<comment type="caution">
    <text evidence="1">The sequence shown here is derived from an EMBL/GenBank/DDBJ whole genome shotgun (WGS) entry which is preliminary data.</text>
</comment>
<dbReference type="Pfam" id="PF04351">
    <property type="entry name" value="PilP"/>
    <property type="match status" value="1"/>
</dbReference>
<dbReference type="EMBL" id="RAQO01000002">
    <property type="protein sequence ID" value="RKF21345.1"/>
    <property type="molecule type" value="Genomic_DNA"/>
</dbReference>
<sequence>MKMNKSFLVVVSTVLLLSACGGQNDDLQQYALQVKARQVPIVDDVPELIEYAHLAYVAPAERHPFTLPQAEFAEAKEQEKSEVCEIEPPQAHEQSPLEQYSLINLKMRGVLGKGNQLWALVQSPDGEMYRIDQGYYIGLNQGQVTGVKPDGFEVLEIIPDGKGCWTHRSTTIELTQAQ</sequence>
<organism evidence="1 2">
    <name type="scientific">Alginatibacterium sediminis</name>
    <dbReference type="NCBI Taxonomy" id="2164068"/>
    <lineage>
        <taxon>Bacteria</taxon>
        <taxon>Pseudomonadati</taxon>
        <taxon>Pseudomonadota</taxon>
        <taxon>Gammaproteobacteria</taxon>
        <taxon>Alteromonadales</taxon>
        <taxon>Alteromonadaceae</taxon>
        <taxon>Alginatibacterium</taxon>
    </lineage>
</organism>